<dbReference type="InterPro" id="IPR046269">
    <property type="entry name" value="DUF6302"/>
</dbReference>
<keyword evidence="2" id="KW-1185">Reference proteome</keyword>
<proteinExistence type="predicted"/>
<evidence type="ECO:0000313" key="1">
    <source>
        <dbReference type="EMBL" id="MCM2388785.1"/>
    </source>
</evidence>
<comment type="caution">
    <text evidence="1">The sequence shown here is derived from an EMBL/GenBank/DDBJ whole genome shotgun (WGS) entry which is preliminary data.</text>
</comment>
<dbReference type="Pfam" id="PF19819">
    <property type="entry name" value="DUF6302"/>
    <property type="match status" value="1"/>
</dbReference>
<dbReference type="Proteomes" id="UP001431429">
    <property type="component" value="Unassembled WGS sequence"/>
</dbReference>
<sequence>MTLTKTCQVASSSDYDPAVVPPLSVVAQSPHLAYDYDYMVGRLADPSLLANAVAVRVFRAPLLAVPVGGTRLGGVLEAPTREIAKDVVGALAGRSGFPDVRLRPTRPQVFLVEWGASCPPELHRVARGRFYGLAAGDGGLASARDAVVLDAVAQNMSARTLTDCRLYPSPRDAYRGVAALGRALADGRAVRWTRIVHLAISRCWVSAPPSAQARTLAPWPLDLLRAWAGGVSLPAYADRAALAEGDARELRQLVLLGLGARGDQHAVLRGHETGLLHTAIPPVAYGPAPDTAARPAAGASGRGS</sequence>
<evidence type="ECO:0000313" key="2">
    <source>
        <dbReference type="Proteomes" id="UP001431429"/>
    </source>
</evidence>
<reference evidence="1" key="1">
    <citation type="submission" date="2022-06" db="EMBL/GenBank/DDBJ databases">
        <title>Genome public.</title>
        <authorList>
            <person name="Sun Q."/>
        </authorList>
    </citation>
    <scope>NUCLEOTIDE SEQUENCE</scope>
    <source>
        <strain evidence="1">CWNU-1</strain>
    </source>
</reference>
<dbReference type="EMBL" id="JAMQAW010000008">
    <property type="protein sequence ID" value="MCM2388785.1"/>
    <property type="molecule type" value="Genomic_DNA"/>
</dbReference>
<gene>
    <name evidence="1" type="ORF">NBG84_10865</name>
</gene>
<accession>A0ABT0UK08</accession>
<protein>
    <submittedName>
        <fullName evidence="1">DUF6302 family protein</fullName>
    </submittedName>
</protein>
<name>A0ABT0UK08_9ACTN</name>
<organism evidence="1 2">
    <name type="scientific">Streptomyces albipurpureus</name>
    <dbReference type="NCBI Taxonomy" id="2897419"/>
    <lineage>
        <taxon>Bacteria</taxon>
        <taxon>Bacillati</taxon>
        <taxon>Actinomycetota</taxon>
        <taxon>Actinomycetes</taxon>
        <taxon>Kitasatosporales</taxon>
        <taxon>Streptomycetaceae</taxon>
        <taxon>Streptomyces</taxon>
    </lineage>
</organism>
<dbReference type="RefSeq" id="WP_250919113.1">
    <property type="nucleotide sequence ID" value="NZ_JAMQAW010000008.1"/>
</dbReference>